<evidence type="ECO:0000313" key="1">
    <source>
        <dbReference type="EMBL" id="MIE72710.1"/>
    </source>
</evidence>
<name>A0A6C8Y3B9_SALDZ</name>
<dbReference type="EMBL" id="RSHK01000042">
    <property type="protein sequence ID" value="MIE72710.1"/>
    <property type="molecule type" value="Genomic_DNA"/>
</dbReference>
<dbReference type="Proteomes" id="UP000885362">
    <property type="component" value="Unassembled WGS sequence"/>
</dbReference>
<comment type="caution">
    <text evidence="1">The sequence shown here is derived from an EMBL/GenBank/DDBJ whole genome shotgun (WGS) entry which is preliminary data.</text>
</comment>
<protein>
    <submittedName>
        <fullName evidence="1">Uncharacterized protein</fullName>
    </submittedName>
</protein>
<sequence>MKPGFIAPPWPHTRGDSVSAESLILRTEKEAHYGCGLHYEIFQYRALCKLKNLLADLSPRDAEIFRQAATRLDFHLDENTLTESRRAYDKTIKEIREEQI</sequence>
<gene>
    <name evidence="1" type="ORF">EL06_25820</name>
</gene>
<accession>A0A6C8Y3B9</accession>
<proteinExistence type="predicted"/>
<dbReference type="AlphaFoldDB" id="A0A6C8Y3B9"/>
<organism evidence="1">
    <name type="scientific">Salmonella diarizonae</name>
    <dbReference type="NCBI Taxonomy" id="59204"/>
    <lineage>
        <taxon>Bacteria</taxon>
        <taxon>Pseudomonadati</taxon>
        <taxon>Pseudomonadota</taxon>
        <taxon>Gammaproteobacteria</taxon>
        <taxon>Enterobacterales</taxon>
        <taxon>Enterobacteriaceae</taxon>
        <taxon>Salmonella</taxon>
    </lineage>
</organism>
<reference evidence="1" key="1">
    <citation type="submission" date="2018-08" db="EMBL/GenBank/DDBJ databases">
        <authorList>
            <consortium name="GenomeTrakr network: Whole genome sequencing for foodborne pathogen traceback"/>
        </authorList>
    </citation>
    <scope>NUCLEOTIDE SEQUENCE [LARGE SCALE GENOMIC DNA]</scope>
    <source>
        <strain evidence="1">FMA0132</strain>
    </source>
</reference>